<organism evidence="9 10">
    <name type="scientific">Roseisolibacter agri</name>
    <dbReference type="NCBI Taxonomy" id="2014610"/>
    <lineage>
        <taxon>Bacteria</taxon>
        <taxon>Pseudomonadati</taxon>
        <taxon>Gemmatimonadota</taxon>
        <taxon>Gemmatimonadia</taxon>
        <taxon>Gemmatimonadales</taxon>
        <taxon>Gemmatimonadaceae</taxon>
        <taxon>Roseisolibacter</taxon>
    </lineage>
</organism>
<evidence type="ECO:0000256" key="7">
    <source>
        <dbReference type="SAM" id="SignalP"/>
    </source>
</evidence>
<dbReference type="PANTHER" id="PTHR43811">
    <property type="entry name" value="FKBP-TYPE PEPTIDYL-PROLYL CIS-TRANS ISOMERASE FKPA"/>
    <property type="match status" value="1"/>
</dbReference>
<dbReference type="InterPro" id="IPR046357">
    <property type="entry name" value="PPIase_dom_sf"/>
</dbReference>
<dbReference type="GO" id="GO:0003755">
    <property type="term" value="F:peptidyl-prolyl cis-trans isomerase activity"/>
    <property type="evidence" value="ECO:0007669"/>
    <property type="project" value="UniProtKB-UniRule"/>
</dbReference>
<evidence type="ECO:0000313" key="9">
    <source>
        <dbReference type="EMBL" id="GLC24290.1"/>
    </source>
</evidence>
<dbReference type="Gene3D" id="3.10.50.40">
    <property type="match status" value="1"/>
</dbReference>
<evidence type="ECO:0000256" key="2">
    <source>
        <dbReference type="ARBA" id="ARBA00006577"/>
    </source>
</evidence>
<dbReference type="InterPro" id="IPR001179">
    <property type="entry name" value="PPIase_FKBP_dom"/>
</dbReference>
<evidence type="ECO:0000259" key="8">
    <source>
        <dbReference type="PROSITE" id="PS50059"/>
    </source>
</evidence>
<evidence type="ECO:0000256" key="4">
    <source>
        <dbReference type="ARBA" id="ARBA00023235"/>
    </source>
</evidence>
<dbReference type="AlphaFoldDB" id="A0AA37Q0A6"/>
<protein>
    <recommendedName>
        <fullName evidence="6">Peptidyl-prolyl cis-trans isomerase</fullName>
        <ecNumber evidence="6">5.2.1.8</ecNumber>
    </recommendedName>
</protein>
<sequence length="160" mass="16834">MRLSRLLTPLLALALPLAACSDDDATTAPTTFTSIEATTFAPSLGVDVSASGWTKTPTGLWYRTLASAPATAATVANGQRISVRYTGWLSNGTQFESSTYTFNLGRGEVIAGWDQGIVGMRVGERRQLVIPPSLGYGSRANGPIPGNSVLVFNVEVLPST</sequence>
<dbReference type="Pfam" id="PF00254">
    <property type="entry name" value="FKBP_C"/>
    <property type="match status" value="1"/>
</dbReference>
<proteinExistence type="inferred from homology"/>
<keyword evidence="7" id="KW-0732">Signal</keyword>
<dbReference type="SUPFAM" id="SSF54534">
    <property type="entry name" value="FKBP-like"/>
    <property type="match status" value="1"/>
</dbReference>
<keyword evidence="4 5" id="KW-0413">Isomerase</keyword>
<accession>A0AA37Q0A6</accession>
<dbReference type="PANTHER" id="PTHR43811:SF19">
    <property type="entry name" value="39 KDA FK506-BINDING NUCLEAR PROTEIN"/>
    <property type="match status" value="1"/>
</dbReference>
<keyword evidence="10" id="KW-1185">Reference proteome</keyword>
<evidence type="ECO:0000313" key="10">
    <source>
        <dbReference type="Proteomes" id="UP001161325"/>
    </source>
</evidence>
<gene>
    <name evidence="9" type="ORF">rosag_08030</name>
</gene>
<keyword evidence="3 5" id="KW-0697">Rotamase</keyword>
<feature type="chain" id="PRO_5041443056" description="Peptidyl-prolyl cis-trans isomerase" evidence="7">
    <location>
        <begin position="22"/>
        <end position="160"/>
    </location>
</feature>
<comment type="catalytic activity">
    <reaction evidence="1 5 6">
        <text>[protein]-peptidylproline (omega=180) = [protein]-peptidylproline (omega=0)</text>
        <dbReference type="Rhea" id="RHEA:16237"/>
        <dbReference type="Rhea" id="RHEA-COMP:10747"/>
        <dbReference type="Rhea" id="RHEA-COMP:10748"/>
        <dbReference type="ChEBI" id="CHEBI:83833"/>
        <dbReference type="ChEBI" id="CHEBI:83834"/>
        <dbReference type="EC" id="5.2.1.8"/>
    </reaction>
</comment>
<feature type="domain" description="PPIase FKBP-type" evidence="8">
    <location>
        <begin position="78"/>
        <end position="160"/>
    </location>
</feature>
<dbReference type="Proteomes" id="UP001161325">
    <property type="component" value="Unassembled WGS sequence"/>
</dbReference>
<reference evidence="9" key="1">
    <citation type="submission" date="2022-08" db="EMBL/GenBank/DDBJ databases">
        <title>Draft genome sequencing of Roseisolibacter agri AW1220.</title>
        <authorList>
            <person name="Tobiishi Y."/>
            <person name="Tonouchi A."/>
        </authorList>
    </citation>
    <scope>NUCLEOTIDE SEQUENCE</scope>
    <source>
        <strain evidence="9">AW1220</strain>
    </source>
</reference>
<dbReference type="RefSeq" id="WP_284348738.1">
    <property type="nucleotide sequence ID" value="NZ_BRXS01000001.1"/>
</dbReference>
<comment type="similarity">
    <text evidence="2 6">Belongs to the FKBP-type PPIase family.</text>
</comment>
<dbReference type="PROSITE" id="PS50059">
    <property type="entry name" value="FKBP_PPIASE"/>
    <property type="match status" value="1"/>
</dbReference>
<evidence type="ECO:0000256" key="6">
    <source>
        <dbReference type="RuleBase" id="RU003915"/>
    </source>
</evidence>
<name>A0AA37Q0A6_9BACT</name>
<feature type="signal peptide" evidence="7">
    <location>
        <begin position="1"/>
        <end position="21"/>
    </location>
</feature>
<dbReference type="EC" id="5.2.1.8" evidence="6"/>
<evidence type="ECO:0000256" key="5">
    <source>
        <dbReference type="PROSITE-ProRule" id="PRU00277"/>
    </source>
</evidence>
<evidence type="ECO:0000256" key="1">
    <source>
        <dbReference type="ARBA" id="ARBA00000971"/>
    </source>
</evidence>
<evidence type="ECO:0000256" key="3">
    <source>
        <dbReference type="ARBA" id="ARBA00023110"/>
    </source>
</evidence>
<comment type="caution">
    <text evidence="9">The sequence shown here is derived from an EMBL/GenBank/DDBJ whole genome shotgun (WGS) entry which is preliminary data.</text>
</comment>
<dbReference type="EMBL" id="BRXS01000001">
    <property type="protein sequence ID" value="GLC24290.1"/>
    <property type="molecule type" value="Genomic_DNA"/>
</dbReference>